<evidence type="ECO:0008006" key="4">
    <source>
        <dbReference type="Google" id="ProtNLM"/>
    </source>
</evidence>
<dbReference type="Proteomes" id="UP000193862">
    <property type="component" value="Unassembled WGS sequence"/>
</dbReference>
<dbReference type="Gene3D" id="3.40.50.1820">
    <property type="entry name" value="alpha/beta hydrolase"/>
    <property type="match status" value="1"/>
</dbReference>
<name>A0A1Y5RVV9_9RHOB</name>
<evidence type="ECO:0000313" key="3">
    <source>
        <dbReference type="Proteomes" id="UP000193862"/>
    </source>
</evidence>
<organism evidence="2 3">
    <name type="scientific">Aquimixticola soesokkakensis</name>
    <dbReference type="NCBI Taxonomy" id="1519096"/>
    <lineage>
        <taxon>Bacteria</taxon>
        <taxon>Pseudomonadati</taxon>
        <taxon>Pseudomonadota</taxon>
        <taxon>Alphaproteobacteria</taxon>
        <taxon>Rhodobacterales</taxon>
        <taxon>Paracoccaceae</taxon>
        <taxon>Aquimixticola</taxon>
    </lineage>
</organism>
<sequence>MTSLKSTRKLRALVAGFAATTALAPAAGFAQEAVTQTFVHLATGVPAVLYEPAEKGPKSGVAIMLMHSGGDYLSHVGCTELSQRGYSVLCANNSTSKTGRNSDLDIYQAISEVGKGVDYLRGHEGIEKVVLMGHSGGSGLFSAYQNIAENGVAACQTDALLIKCEGDKVAGLDPADGVMWLDPNYGMSVMALFSLDAGVADEATGMISDPALDPYNPDNGYKADGTTTYPPEFVERFQKAVGARSTRIIETLQHRLELIEAGHGLFADDEPFYVPGGMFVGFNNKLFSEDMSLLGRTAKPWPLIHPDGSVETMIVPTDRVARGSHMRTDEYIDGTMKSTVKRYLGAFAIRTTEDFAYGADFITGVDWHSSITTPIGNAEGITVPMLSMGMTAGWEYISAEMIYEHAASEDKSIAFVEGATHVYTPCAPCEETPGEFGDTVKTLFDHVDGWLGAQGRFL</sequence>
<feature type="chain" id="PRO_5012193107" description="Alpha/beta hydrolase family protein" evidence="1">
    <location>
        <begin position="25"/>
        <end position="458"/>
    </location>
</feature>
<evidence type="ECO:0000313" key="2">
    <source>
        <dbReference type="EMBL" id="SLN26772.1"/>
    </source>
</evidence>
<evidence type="ECO:0000256" key="1">
    <source>
        <dbReference type="SAM" id="SignalP"/>
    </source>
</evidence>
<keyword evidence="3" id="KW-1185">Reference proteome</keyword>
<dbReference type="SUPFAM" id="SSF53474">
    <property type="entry name" value="alpha/beta-Hydrolases"/>
    <property type="match status" value="1"/>
</dbReference>
<reference evidence="2 3" key="1">
    <citation type="submission" date="2017-03" db="EMBL/GenBank/DDBJ databases">
        <authorList>
            <person name="Afonso C.L."/>
            <person name="Miller P.J."/>
            <person name="Scott M.A."/>
            <person name="Spackman E."/>
            <person name="Goraichik I."/>
            <person name="Dimitrov K.M."/>
            <person name="Suarez D.L."/>
            <person name="Swayne D.E."/>
        </authorList>
    </citation>
    <scope>NUCLEOTIDE SEQUENCE [LARGE SCALE GENOMIC DNA]</scope>
    <source>
        <strain evidence="2 3">CECT 8620</strain>
    </source>
</reference>
<dbReference type="EMBL" id="FWFS01000002">
    <property type="protein sequence ID" value="SLN26772.1"/>
    <property type="molecule type" value="Genomic_DNA"/>
</dbReference>
<dbReference type="AlphaFoldDB" id="A0A1Y5RVV9"/>
<gene>
    <name evidence="2" type="ORF">AQS8620_00807</name>
</gene>
<proteinExistence type="predicted"/>
<dbReference type="OrthoDB" id="2062670at2"/>
<protein>
    <recommendedName>
        <fullName evidence="4">Alpha/beta hydrolase family protein</fullName>
    </recommendedName>
</protein>
<keyword evidence="1" id="KW-0732">Signal</keyword>
<dbReference type="RefSeq" id="WP_085835552.1">
    <property type="nucleotide sequence ID" value="NZ_FWFS01000002.1"/>
</dbReference>
<feature type="signal peptide" evidence="1">
    <location>
        <begin position="1"/>
        <end position="24"/>
    </location>
</feature>
<accession>A0A1Y5RVV9</accession>
<dbReference type="InterPro" id="IPR029058">
    <property type="entry name" value="AB_hydrolase_fold"/>
</dbReference>